<gene>
    <name evidence="1" type="ORF">ELAC_2102</name>
</gene>
<dbReference type="Proteomes" id="UP000220251">
    <property type="component" value="Unassembled WGS sequence"/>
</dbReference>
<accession>A0A0H5DSW3</accession>
<dbReference type="AlphaFoldDB" id="A0A0H5DSW3"/>
<protein>
    <submittedName>
        <fullName evidence="1">Putative metallophosphoesterase</fullName>
    </submittedName>
</protein>
<proteinExistence type="predicted"/>
<dbReference type="EMBL" id="CWGJ01000028">
    <property type="protein sequence ID" value="CRX39423.1"/>
    <property type="molecule type" value="Genomic_DNA"/>
</dbReference>
<dbReference type="OrthoDB" id="21120at2"/>
<name>A0A0H5DSW3_9BACT</name>
<keyword evidence="2" id="KW-1185">Reference proteome</keyword>
<reference evidence="2" key="1">
    <citation type="submission" date="2015-06" db="EMBL/GenBank/DDBJ databases">
        <authorList>
            <person name="Bertelli C."/>
        </authorList>
    </citation>
    <scope>NUCLEOTIDE SEQUENCE [LARGE SCALE GENOMIC DNA]</scope>
    <source>
        <strain evidence="2">CRIB-30</strain>
    </source>
</reference>
<sequence>MLIDVENEEIELLPEKALFWPAMELLLVADIGCALTEKNWMESGAAELDRLKAIFKKRPVKRVVLLGDAAPEGRSFDKPLLSKVQSWSRTLGTAFYLAFPKTPMLKVEEVTSFGVAAWADPLIIPPFAFTKEPQPHPKYFTFSGHIHPHVVLKKGGERLSFPCFQFKDRVAILPSFTEDALSQPISWTSDDRLFAIDGNEIITI</sequence>
<evidence type="ECO:0000313" key="1">
    <source>
        <dbReference type="EMBL" id="CRX39423.1"/>
    </source>
</evidence>
<organism evidence="1 2">
    <name type="scientific">Estrella lausannensis</name>
    <dbReference type="NCBI Taxonomy" id="483423"/>
    <lineage>
        <taxon>Bacteria</taxon>
        <taxon>Pseudomonadati</taxon>
        <taxon>Chlamydiota</taxon>
        <taxon>Chlamydiia</taxon>
        <taxon>Parachlamydiales</taxon>
        <taxon>Candidatus Criblamydiaceae</taxon>
        <taxon>Estrella</taxon>
    </lineage>
</organism>
<dbReference type="RefSeq" id="WP_098039290.1">
    <property type="nucleotide sequence ID" value="NZ_CWGJ01000028.1"/>
</dbReference>
<evidence type="ECO:0000313" key="2">
    <source>
        <dbReference type="Proteomes" id="UP000220251"/>
    </source>
</evidence>